<comment type="subunit">
    <text evidence="5">Heterotetramer of 2 MoaD subunits and 2 MoaE subunits. Also stable as homodimer. The enzyme changes between these two forms during catalysis.</text>
</comment>
<dbReference type="CDD" id="cd00756">
    <property type="entry name" value="MoaE"/>
    <property type="match status" value="1"/>
</dbReference>
<evidence type="ECO:0000256" key="10">
    <source>
        <dbReference type="ARBA" id="ARBA00049878"/>
    </source>
</evidence>
<evidence type="ECO:0000256" key="1">
    <source>
        <dbReference type="ARBA" id="ARBA00005046"/>
    </source>
</evidence>
<evidence type="ECO:0000313" key="12">
    <source>
        <dbReference type="Proteomes" id="UP000092884"/>
    </source>
</evidence>
<dbReference type="Proteomes" id="UP000092884">
    <property type="component" value="Chromosome"/>
</dbReference>
<dbReference type="GO" id="GO:0006777">
    <property type="term" value="P:Mo-molybdopterin cofactor biosynthetic process"/>
    <property type="evidence" value="ECO:0007669"/>
    <property type="project" value="InterPro"/>
</dbReference>
<dbReference type="SUPFAM" id="SSF54690">
    <property type="entry name" value="Molybdopterin synthase subunit MoaE"/>
    <property type="match status" value="1"/>
</dbReference>
<evidence type="ECO:0000256" key="8">
    <source>
        <dbReference type="ARBA" id="ARBA00030781"/>
    </source>
</evidence>
<protein>
    <recommendedName>
        <fullName evidence="4">Molybdopterin synthase catalytic subunit</fullName>
        <ecNumber evidence="3">2.8.1.12</ecNumber>
    </recommendedName>
    <alternativeName>
        <fullName evidence="8">MPT synthase subunit 2</fullName>
    </alternativeName>
    <alternativeName>
        <fullName evidence="6">Molybdenum cofactor biosynthesis protein E</fullName>
    </alternativeName>
    <alternativeName>
        <fullName evidence="7">Molybdopterin-converting factor large subunit</fullName>
    </alternativeName>
    <alternativeName>
        <fullName evidence="9">Molybdopterin-converting factor subunit 2</fullName>
    </alternativeName>
</protein>
<dbReference type="Gene3D" id="3.90.1170.40">
    <property type="entry name" value="Molybdopterin biosynthesis MoaE subunit"/>
    <property type="match status" value="1"/>
</dbReference>
<dbReference type="InterPro" id="IPR036563">
    <property type="entry name" value="MoaE_sf"/>
</dbReference>
<dbReference type="EMBL" id="CP016503">
    <property type="protein sequence ID" value="ANV97566.1"/>
    <property type="molecule type" value="Genomic_DNA"/>
</dbReference>
<reference evidence="12" key="1">
    <citation type="submission" date="2016-07" db="EMBL/GenBank/DDBJ databases">
        <authorList>
            <person name="Florea S."/>
            <person name="Webb J.S."/>
            <person name="Jaromczyk J."/>
            <person name="Schardl C.L."/>
        </authorList>
    </citation>
    <scope>NUCLEOTIDE SEQUENCE [LARGE SCALE GENOMIC DNA]</scope>
    <source>
        <strain evidence="12">MIT 01-6242</strain>
    </source>
</reference>
<keyword evidence="12" id="KW-1185">Reference proteome</keyword>
<evidence type="ECO:0000256" key="7">
    <source>
        <dbReference type="ARBA" id="ARBA00030407"/>
    </source>
</evidence>
<evidence type="ECO:0000256" key="4">
    <source>
        <dbReference type="ARBA" id="ARBA00013858"/>
    </source>
</evidence>
<dbReference type="STRING" id="222136.BBW65_01520"/>
<dbReference type="KEGG" id="het:BBW65_01520"/>
<comment type="similarity">
    <text evidence="2">Belongs to the MoaE family.</text>
</comment>
<evidence type="ECO:0000256" key="9">
    <source>
        <dbReference type="ARBA" id="ARBA00032474"/>
    </source>
</evidence>
<dbReference type="RefSeq" id="WP_066338764.1">
    <property type="nucleotide sequence ID" value="NZ_CP016503.1"/>
</dbReference>
<evidence type="ECO:0000256" key="5">
    <source>
        <dbReference type="ARBA" id="ARBA00026066"/>
    </source>
</evidence>
<evidence type="ECO:0000256" key="6">
    <source>
        <dbReference type="ARBA" id="ARBA00029745"/>
    </source>
</evidence>
<evidence type="ECO:0000313" key="11">
    <source>
        <dbReference type="EMBL" id="ANV97566.1"/>
    </source>
</evidence>
<sequence>MLELYEGPLPTEAIYRHWETIARENNFGAVCMFCGIVRDENGFDGLSFDIYEPLLKKWFGTWEDLALKKGIIICMAHSIGDVPNAQSSYMSAILSSNRKVALELYADFVEDFKHNAPIWKYDLLGSKRIYAKDRSYLLKGAGILKKENQ</sequence>
<dbReference type="UniPathway" id="UPA00344"/>
<dbReference type="InterPro" id="IPR003448">
    <property type="entry name" value="Mopterin_biosynth_MoaE"/>
</dbReference>
<accession>A0A1B1U481</accession>
<name>A0A1B1U481_9HELI</name>
<gene>
    <name evidence="11" type="ORF">BBW65_01520</name>
</gene>
<comment type="pathway">
    <text evidence="1">Cofactor biosynthesis; molybdopterin biosynthesis.</text>
</comment>
<dbReference type="OrthoDB" id="9803224at2"/>
<proteinExistence type="inferred from homology"/>
<organism evidence="11 12">
    <name type="scientific">Helicobacter enhydrae</name>
    <dbReference type="NCBI Taxonomy" id="222136"/>
    <lineage>
        <taxon>Bacteria</taxon>
        <taxon>Pseudomonadati</taxon>
        <taxon>Campylobacterota</taxon>
        <taxon>Epsilonproteobacteria</taxon>
        <taxon>Campylobacterales</taxon>
        <taxon>Helicobacteraceae</taxon>
        <taxon>Helicobacter</taxon>
    </lineage>
</organism>
<evidence type="ECO:0000256" key="2">
    <source>
        <dbReference type="ARBA" id="ARBA00005426"/>
    </source>
</evidence>
<evidence type="ECO:0000256" key="3">
    <source>
        <dbReference type="ARBA" id="ARBA00011950"/>
    </source>
</evidence>
<dbReference type="EC" id="2.8.1.12" evidence="3"/>
<dbReference type="GO" id="GO:0030366">
    <property type="term" value="F:molybdopterin synthase activity"/>
    <property type="evidence" value="ECO:0007669"/>
    <property type="project" value="UniProtKB-EC"/>
</dbReference>
<dbReference type="Pfam" id="PF02391">
    <property type="entry name" value="MoaE"/>
    <property type="match status" value="1"/>
</dbReference>
<dbReference type="AlphaFoldDB" id="A0A1B1U481"/>
<comment type="catalytic activity">
    <reaction evidence="10">
        <text>2 [molybdopterin-synthase sulfur-carrier protein]-C-terminal-Gly-aminoethanethioate + cyclic pyranopterin phosphate + H2O = molybdopterin + 2 [molybdopterin-synthase sulfur-carrier protein]-C-terminal Gly-Gly + 2 H(+)</text>
        <dbReference type="Rhea" id="RHEA:26333"/>
        <dbReference type="Rhea" id="RHEA-COMP:12202"/>
        <dbReference type="Rhea" id="RHEA-COMP:19907"/>
        <dbReference type="ChEBI" id="CHEBI:15377"/>
        <dbReference type="ChEBI" id="CHEBI:15378"/>
        <dbReference type="ChEBI" id="CHEBI:58698"/>
        <dbReference type="ChEBI" id="CHEBI:59648"/>
        <dbReference type="ChEBI" id="CHEBI:90778"/>
        <dbReference type="ChEBI" id="CHEBI:232372"/>
        <dbReference type="EC" id="2.8.1.12"/>
    </reaction>
</comment>